<gene>
    <name evidence="1" type="ORF">PBIL07802_LOCUS33203</name>
</gene>
<sequence length="534" mass="60952">MEDVVEILRRLDDSYRALSHSNEKMIWYGGLTDDEKDFFLEELEDARSLVFVRDALLSLTRFMEVAVGVWESLFDSTVNSRDVRLTLPPFFVYQSPSSKCTFDANMAKVLPRTHKQGSVFASIDAFLSGERYLRMLYGFAYKHESLLESQKVLAQFSMLLDEIHFERTFVDAIRSQLSQSLDRAQYVYESVLQLEPIDESVHSGKKVAAFLQSLPMVASTSSSAPHLVPHTMNGMDLLQEWKMKVKELASLEDSFSPLVREVVLEVFQRELTAEMELYQFEQLGITNRNLLEHSVFRALNGMEGSEAGRVELDEVVGRTIRFFRSHLCIWLMQGGGLEEGMIFARKIGLKLTALLLRGELLQYSIIYTSQWMKAIAIRSLARSVYEHPTREGKEFTFRQWESFEEAALMKGIEEEISRLSVSASRERVDLTGEDTANQSGVDAVRSKLSASFVMEERITPILRFYRYLHHAVYTVAAKDGNAPQVKALPLEVKVSGIIAKSNPVRRQKEIVQLKKLFSVHDSRAAQLVTPRSQR</sequence>
<name>A0A7S3GM37_9EUKA</name>
<protein>
    <submittedName>
        <fullName evidence="1">Uncharacterized protein</fullName>
    </submittedName>
</protein>
<reference evidence="1" key="1">
    <citation type="submission" date="2021-01" db="EMBL/GenBank/DDBJ databases">
        <authorList>
            <person name="Corre E."/>
            <person name="Pelletier E."/>
            <person name="Niang G."/>
            <person name="Scheremetjew M."/>
            <person name="Finn R."/>
            <person name="Kale V."/>
            <person name="Holt S."/>
            <person name="Cochrane G."/>
            <person name="Meng A."/>
            <person name="Brown T."/>
            <person name="Cohen L."/>
        </authorList>
    </citation>
    <scope>NUCLEOTIDE SEQUENCE</scope>
    <source>
        <strain evidence="1">NIES-2562</strain>
    </source>
</reference>
<dbReference type="EMBL" id="HBIB01050229">
    <property type="protein sequence ID" value="CAE0270848.1"/>
    <property type="molecule type" value="Transcribed_RNA"/>
</dbReference>
<accession>A0A7S3GM37</accession>
<dbReference type="AlphaFoldDB" id="A0A7S3GM37"/>
<organism evidence="1">
    <name type="scientific">Palpitomonas bilix</name>
    <dbReference type="NCBI Taxonomy" id="652834"/>
    <lineage>
        <taxon>Eukaryota</taxon>
        <taxon>Eukaryota incertae sedis</taxon>
    </lineage>
</organism>
<evidence type="ECO:0000313" key="1">
    <source>
        <dbReference type="EMBL" id="CAE0270848.1"/>
    </source>
</evidence>
<proteinExistence type="predicted"/>